<dbReference type="EMBL" id="CP012109">
    <property type="protein sequence ID" value="AKQ68669.1"/>
    <property type="molecule type" value="Genomic_DNA"/>
</dbReference>
<dbReference type="InterPro" id="IPR005262">
    <property type="entry name" value="MJ1255-like"/>
</dbReference>
<keyword evidence="1" id="KW-0808">Transferase</keyword>
<dbReference type="eggNOG" id="COG0707">
    <property type="taxonomic scope" value="Bacteria"/>
</dbReference>
<keyword evidence="2" id="KW-1185">Reference proteome</keyword>
<dbReference type="KEGG" id="mym:A176_005581"/>
<dbReference type="GO" id="GO:0016757">
    <property type="term" value="F:glycosyltransferase activity"/>
    <property type="evidence" value="ECO:0007669"/>
    <property type="project" value="TreeGrafter"/>
</dbReference>
<proteinExistence type="predicted"/>
<dbReference type="PANTHER" id="PTHR21015:SF22">
    <property type="entry name" value="GLYCOSYLTRANSFERASE"/>
    <property type="match status" value="1"/>
</dbReference>
<protein>
    <submittedName>
        <fullName evidence="1">Glycosyltransferase</fullName>
    </submittedName>
</protein>
<dbReference type="STRING" id="1297742.A176_005581"/>
<evidence type="ECO:0000313" key="1">
    <source>
        <dbReference type="EMBL" id="AKQ68669.1"/>
    </source>
</evidence>
<dbReference type="PANTHER" id="PTHR21015">
    <property type="entry name" value="UDP-N-ACETYLGLUCOSAMINE--N-ACETYLMURAMYL-(PENTAPEPTIDE) PYROPHOSPHORYL-UNDECAPRENOL N-ACETYLGLUCOSAMINE TRANSFERASE 1"/>
    <property type="match status" value="1"/>
</dbReference>
<evidence type="ECO:0000313" key="2">
    <source>
        <dbReference type="Proteomes" id="UP000009026"/>
    </source>
</evidence>
<dbReference type="SUPFAM" id="SSF53756">
    <property type="entry name" value="UDP-Glycosyltransferase/glycogen phosphorylase"/>
    <property type="match status" value="1"/>
</dbReference>
<dbReference type="Proteomes" id="UP000009026">
    <property type="component" value="Chromosome"/>
</dbReference>
<sequence length="369" mass="41861">MLPGMRILYGVVGEGMGHATRSRVLLEELTKEHEVHIVVSGRAQDYLAKRFQNVHGIWGLTLAYEGNSVKKWQTVLQNLTGAVKGWPQNIRQYFELVDDFRPDVVVSDFESFSYMFAKTHRLPVISVDNMQVINRCKHEPALLAGYEDSFETSRAIVKAKLPGAFHYLVTSFFYPELRKRRTTLAPSILRPEILEAKSEPGEHLLVYQTSTTNTALPDILKAAGIPCRVYGLRRDITEDLVDGNLTYRPFSEKGFIDDLRTARGVVASGGYTLMSEAVYLRKPVLSVPLLGQFEQIINALYLEKLGYGMYVKELTVDAMKEFLARLPRCHQALQGYEQDGNTRMLAALREQLALAYEHRGHWAMEMAQD</sequence>
<dbReference type="PATRIC" id="fig|1297742.4.peg.5677"/>
<organism evidence="1 2">
    <name type="scientific">Pseudomyxococcus hansupus</name>
    <dbReference type="NCBI Taxonomy" id="1297742"/>
    <lineage>
        <taxon>Bacteria</taxon>
        <taxon>Pseudomonadati</taxon>
        <taxon>Myxococcota</taxon>
        <taxon>Myxococcia</taxon>
        <taxon>Myxococcales</taxon>
        <taxon>Cystobacterineae</taxon>
        <taxon>Myxococcaceae</taxon>
        <taxon>Pseudomyxococcus</taxon>
    </lineage>
</organism>
<dbReference type="NCBIfam" id="TIGR00661">
    <property type="entry name" value="MJ1255"/>
    <property type="match status" value="1"/>
</dbReference>
<dbReference type="OrthoDB" id="9793805at2"/>
<reference evidence="1 2" key="1">
    <citation type="journal article" date="2016" name="PLoS ONE">
        <title>Complete Genome Sequence and Comparative Genomics of a Novel Myxobacterium Myxococcus hansupus.</title>
        <authorList>
            <person name="Sharma G."/>
            <person name="Narwani T."/>
            <person name="Subramanian S."/>
        </authorList>
    </citation>
    <scope>NUCLEOTIDE SEQUENCE [LARGE SCALE GENOMIC DNA]</scope>
    <source>
        <strain evidence="2">mixupus</strain>
    </source>
</reference>
<gene>
    <name evidence="1" type="ORF">A176_005581</name>
</gene>
<accession>A0A0H4X0P3</accession>
<name>A0A0H4X0P3_9BACT</name>
<dbReference type="Gene3D" id="3.40.50.2000">
    <property type="entry name" value="Glycogen Phosphorylase B"/>
    <property type="match status" value="1"/>
</dbReference>
<dbReference type="AlphaFoldDB" id="A0A0H4X0P3"/>
<dbReference type="Pfam" id="PF13528">
    <property type="entry name" value="Glyco_trans_1_3"/>
    <property type="match status" value="1"/>
</dbReference>